<dbReference type="Proteomes" id="UP000193224">
    <property type="component" value="Unassembled WGS sequence"/>
</dbReference>
<dbReference type="GO" id="GO:0005829">
    <property type="term" value="C:cytosol"/>
    <property type="evidence" value="ECO:0007669"/>
    <property type="project" value="TreeGrafter"/>
</dbReference>
<comment type="catalytic activity">
    <reaction evidence="1">
        <text>AMP + H2O = D-ribose 5-phosphate + adenine</text>
        <dbReference type="Rhea" id="RHEA:20129"/>
        <dbReference type="ChEBI" id="CHEBI:15377"/>
        <dbReference type="ChEBI" id="CHEBI:16708"/>
        <dbReference type="ChEBI" id="CHEBI:78346"/>
        <dbReference type="ChEBI" id="CHEBI:456215"/>
        <dbReference type="EC" id="3.2.2.4"/>
    </reaction>
</comment>
<dbReference type="AlphaFoldDB" id="A0A1X7BWZ7"/>
<evidence type="ECO:0000313" key="5">
    <source>
        <dbReference type="Proteomes" id="UP000193224"/>
    </source>
</evidence>
<comment type="similarity">
    <text evidence="2 3">Belongs to the LOG family.</text>
</comment>
<sequence length="183" mass="19838">MVARSVCVFCGARSGAQAIFEEEATEVGRMIAGNGWRLVYGAGDVGLMGATARAAQEAGGKTFGVIPEHLMAAEIGKKDLSELIVTATMHERKELMFKNSNAIIVQPGGAGTLDEFFEVLTWRQLGLHDKPIFLLNTEDFWQPLIQMLGHLIAEGFAETSLLDYVQVVGSVKELSVELRKALA</sequence>
<protein>
    <recommendedName>
        <fullName evidence="3">Cytokinin riboside 5'-monophosphate phosphoribohydrolase</fullName>
        <ecNumber evidence="3">3.2.2.n1</ecNumber>
    </recommendedName>
</protein>
<accession>A0A1X7BWZ7</accession>
<proteinExistence type="inferred from homology"/>
<dbReference type="PANTHER" id="PTHR31223:SF70">
    <property type="entry name" value="LOG FAMILY PROTEIN YJL055W"/>
    <property type="match status" value="1"/>
</dbReference>
<name>A0A1X7BWZ7_9RHOB</name>
<organism evidence="4 5">
    <name type="scientific">Roseovarius aestuarii</name>
    <dbReference type="NCBI Taxonomy" id="475083"/>
    <lineage>
        <taxon>Bacteria</taxon>
        <taxon>Pseudomonadati</taxon>
        <taxon>Pseudomonadota</taxon>
        <taxon>Alphaproteobacteria</taxon>
        <taxon>Rhodobacterales</taxon>
        <taxon>Roseobacteraceae</taxon>
        <taxon>Roseovarius</taxon>
    </lineage>
</organism>
<dbReference type="InterPro" id="IPR005269">
    <property type="entry name" value="LOG"/>
</dbReference>
<reference evidence="4 5" key="1">
    <citation type="submission" date="2017-03" db="EMBL/GenBank/DDBJ databases">
        <authorList>
            <person name="Afonso C.L."/>
            <person name="Miller P.J."/>
            <person name="Scott M.A."/>
            <person name="Spackman E."/>
            <person name="Goraichik I."/>
            <person name="Dimitrov K.M."/>
            <person name="Suarez D.L."/>
            <person name="Swayne D.E."/>
        </authorList>
    </citation>
    <scope>NUCLEOTIDE SEQUENCE [LARGE SCALE GENOMIC DNA]</scope>
    <source>
        <strain evidence="4 5">CECT 7745</strain>
    </source>
</reference>
<keyword evidence="3" id="KW-0378">Hydrolase</keyword>
<dbReference type="EC" id="3.2.2.n1" evidence="3"/>
<dbReference type="Pfam" id="PF03641">
    <property type="entry name" value="Lysine_decarbox"/>
    <property type="match status" value="1"/>
</dbReference>
<evidence type="ECO:0000313" key="4">
    <source>
        <dbReference type="EMBL" id="SMC14163.1"/>
    </source>
</evidence>
<dbReference type="SUPFAM" id="SSF102405">
    <property type="entry name" value="MCP/YpsA-like"/>
    <property type="match status" value="1"/>
</dbReference>
<evidence type="ECO:0000256" key="2">
    <source>
        <dbReference type="ARBA" id="ARBA00006763"/>
    </source>
</evidence>
<dbReference type="EMBL" id="FWXB01000021">
    <property type="protein sequence ID" value="SMC14163.1"/>
    <property type="molecule type" value="Genomic_DNA"/>
</dbReference>
<evidence type="ECO:0000256" key="1">
    <source>
        <dbReference type="ARBA" id="ARBA00000274"/>
    </source>
</evidence>
<dbReference type="OrthoDB" id="9801098at2"/>
<dbReference type="InterPro" id="IPR031100">
    <property type="entry name" value="LOG_fam"/>
</dbReference>
<evidence type="ECO:0000256" key="3">
    <source>
        <dbReference type="RuleBase" id="RU363015"/>
    </source>
</evidence>
<dbReference type="GO" id="GO:0009691">
    <property type="term" value="P:cytokinin biosynthetic process"/>
    <property type="evidence" value="ECO:0007669"/>
    <property type="project" value="UniProtKB-UniRule"/>
</dbReference>
<dbReference type="Gene3D" id="3.40.50.450">
    <property type="match status" value="1"/>
</dbReference>
<keyword evidence="3" id="KW-0203">Cytokinin biosynthesis</keyword>
<dbReference type="GO" id="GO:0008714">
    <property type="term" value="F:AMP nucleosidase activity"/>
    <property type="evidence" value="ECO:0007669"/>
    <property type="project" value="UniProtKB-EC"/>
</dbReference>
<dbReference type="RefSeq" id="WP_085802073.1">
    <property type="nucleotide sequence ID" value="NZ_FWXB01000021.1"/>
</dbReference>
<gene>
    <name evidence="4" type="primary">fas6</name>
    <name evidence="4" type="ORF">ROA7745_04028</name>
</gene>
<dbReference type="NCBIfam" id="TIGR00730">
    <property type="entry name" value="Rossman fold protein, TIGR00730 family"/>
    <property type="match status" value="1"/>
</dbReference>
<dbReference type="PANTHER" id="PTHR31223">
    <property type="entry name" value="LOG FAMILY PROTEIN YJL055W"/>
    <property type="match status" value="1"/>
</dbReference>
<keyword evidence="5" id="KW-1185">Reference proteome</keyword>